<dbReference type="EMBL" id="BNDW01000116">
    <property type="protein sequence ID" value="GHI27103.1"/>
    <property type="molecule type" value="Genomic_DNA"/>
</dbReference>
<evidence type="ECO:0000313" key="7">
    <source>
        <dbReference type="EMBL" id="GHI25906.1"/>
    </source>
</evidence>
<proteinExistence type="predicted"/>
<evidence type="ECO:0000256" key="1">
    <source>
        <dbReference type="SAM" id="MobiDB-lite"/>
    </source>
</evidence>
<dbReference type="EMBL" id="BNDW01000062">
    <property type="protein sequence ID" value="GHI24556.1"/>
    <property type="molecule type" value="Genomic_DNA"/>
</dbReference>
<gene>
    <name evidence="3" type="ORF">Shyd_41080</name>
    <name evidence="4" type="ORF">Shyd_59070</name>
    <name evidence="5" type="ORF">Shyd_59270</name>
    <name evidence="6" type="ORF">Shyd_68770</name>
    <name evidence="7" type="ORF">Shyd_72770</name>
    <name evidence="8" type="ORF">Shyd_82480</name>
    <name evidence="9" type="ORF">Shyd_84740</name>
</gene>
<name>A0ABQ3PLK6_9ACTN</name>
<keyword evidence="2" id="KW-1133">Transmembrane helix</keyword>
<dbReference type="EMBL" id="BNDW01000076">
    <property type="protein sequence ID" value="GHI25506.1"/>
    <property type="molecule type" value="Genomic_DNA"/>
</dbReference>
<organism evidence="7 10">
    <name type="scientific">Streptomyces hydrogenans</name>
    <dbReference type="NCBI Taxonomy" id="1873719"/>
    <lineage>
        <taxon>Bacteria</taxon>
        <taxon>Bacillati</taxon>
        <taxon>Actinomycetota</taxon>
        <taxon>Actinomycetes</taxon>
        <taxon>Kitasatosporales</taxon>
        <taxon>Streptomycetaceae</taxon>
        <taxon>Streptomyces</taxon>
    </lineage>
</organism>
<feature type="transmembrane region" description="Helical" evidence="2">
    <location>
        <begin position="27"/>
        <end position="48"/>
    </location>
</feature>
<dbReference type="EMBL" id="BNDW01000061">
    <property type="protein sequence ID" value="GHI24536.1"/>
    <property type="molecule type" value="Genomic_DNA"/>
</dbReference>
<evidence type="ECO:0000313" key="8">
    <source>
        <dbReference type="EMBL" id="GHI26877.1"/>
    </source>
</evidence>
<feature type="compositionally biased region" description="Basic residues" evidence="1">
    <location>
        <begin position="11"/>
        <end position="22"/>
    </location>
</feature>
<evidence type="ECO:0000313" key="9">
    <source>
        <dbReference type="EMBL" id="GHI27103.1"/>
    </source>
</evidence>
<keyword evidence="10" id="KW-1185">Reference proteome</keyword>
<keyword evidence="2" id="KW-0812">Transmembrane</keyword>
<dbReference type="EMBL" id="BNDW01000023">
    <property type="protein sequence ID" value="GHI22737.1"/>
    <property type="molecule type" value="Genomic_DNA"/>
</dbReference>
<feature type="region of interest" description="Disordered" evidence="1">
    <location>
        <begin position="1"/>
        <end position="22"/>
    </location>
</feature>
<evidence type="ECO:0000313" key="6">
    <source>
        <dbReference type="EMBL" id="GHI25506.1"/>
    </source>
</evidence>
<evidence type="ECO:0000313" key="3">
    <source>
        <dbReference type="EMBL" id="GHI22737.1"/>
    </source>
</evidence>
<evidence type="ECO:0000256" key="2">
    <source>
        <dbReference type="SAM" id="Phobius"/>
    </source>
</evidence>
<accession>A0ABQ3PLK6</accession>
<evidence type="ECO:0000313" key="10">
    <source>
        <dbReference type="Proteomes" id="UP001052739"/>
    </source>
</evidence>
<reference evidence="7" key="1">
    <citation type="submission" date="2024-05" db="EMBL/GenBank/DDBJ databases">
        <title>Whole genome shotgun sequence of Streptomyces hydrogenans NBRC 13475.</title>
        <authorList>
            <person name="Komaki H."/>
            <person name="Tamura T."/>
        </authorList>
    </citation>
    <scope>NUCLEOTIDE SEQUENCE</scope>
    <source>
        <strain evidence="7">NBRC 13475</strain>
    </source>
</reference>
<dbReference type="EMBL" id="BNDW01000099">
    <property type="protein sequence ID" value="GHI25906.1"/>
    <property type="molecule type" value="Genomic_DNA"/>
</dbReference>
<keyword evidence="2" id="KW-0472">Membrane</keyword>
<dbReference type="Proteomes" id="UP001052739">
    <property type="component" value="Unassembled WGS sequence"/>
</dbReference>
<dbReference type="EMBL" id="BNDW01000104">
    <property type="protein sequence ID" value="GHI26877.1"/>
    <property type="molecule type" value="Genomic_DNA"/>
</dbReference>
<protein>
    <submittedName>
        <fullName evidence="7">Uncharacterized protein</fullName>
    </submittedName>
</protein>
<comment type="caution">
    <text evidence="7">The sequence shown here is derived from an EMBL/GenBank/DDBJ whole genome shotgun (WGS) entry which is preliminary data.</text>
</comment>
<sequence>MTASTPVPRPSRSKPRRRRHSRAAMRHFVRGLSYGTGLTLAGLLGYWIQQML</sequence>
<evidence type="ECO:0000313" key="5">
    <source>
        <dbReference type="EMBL" id="GHI24556.1"/>
    </source>
</evidence>
<evidence type="ECO:0000313" key="4">
    <source>
        <dbReference type="EMBL" id="GHI24536.1"/>
    </source>
</evidence>